<evidence type="ECO:0000313" key="7">
    <source>
        <dbReference type="EMBL" id="EDR99330.1"/>
    </source>
</evidence>
<dbReference type="InterPro" id="IPR050857">
    <property type="entry name" value="D-2-hydroxyacid_DH"/>
</dbReference>
<dbReference type="CDD" id="cd12171">
    <property type="entry name" value="2-Hacid_dh_10"/>
    <property type="match status" value="1"/>
</dbReference>
<gene>
    <name evidence="7" type="primary">pdxB</name>
    <name evidence="7" type="ORF">ANACAC_00171</name>
</gene>
<evidence type="ECO:0000259" key="5">
    <source>
        <dbReference type="Pfam" id="PF00389"/>
    </source>
</evidence>
<organism evidence="7 8">
    <name type="scientific">Anaerostipes caccae (strain DSM 14662 / CCUG 47493 / JCM 13470 / NCIMB 13811 / L1-92)</name>
    <dbReference type="NCBI Taxonomy" id="411490"/>
    <lineage>
        <taxon>Bacteria</taxon>
        <taxon>Bacillati</taxon>
        <taxon>Bacillota</taxon>
        <taxon>Clostridia</taxon>
        <taxon>Lachnospirales</taxon>
        <taxon>Lachnospiraceae</taxon>
        <taxon>Anaerostipes</taxon>
    </lineage>
</organism>
<dbReference type="GO" id="GO:0051287">
    <property type="term" value="F:NAD binding"/>
    <property type="evidence" value="ECO:0007669"/>
    <property type="project" value="InterPro"/>
</dbReference>
<keyword evidence="8" id="KW-1185">Reference proteome</keyword>
<dbReference type="GO" id="GO:0033711">
    <property type="term" value="F:4-phosphoerythronate dehydrogenase activity"/>
    <property type="evidence" value="ECO:0007669"/>
    <property type="project" value="UniProtKB-EC"/>
</dbReference>
<evidence type="ECO:0000256" key="2">
    <source>
        <dbReference type="ARBA" id="ARBA00023002"/>
    </source>
</evidence>
<dbReference type="Pfam" id="PF00389">
    <property type="entry name" value="2-Hacid_dh"/>
    <property type="match status" value="1"/>
</dbReference>
<evidence type="ECO:0000256" key="1">
    <source>
        <dbReference type="ARBA" id="ARBA00005854"/>
    </source>
</evidence>
<dbReference type="Gene3D" id="3.40.50.720">
    <property type="entry name" value="NAD(P)-binding Rossmann-like Domain"/>
    <property type="match status" value="2"/>
</dbReference>
<feature type="domain" description="D-isomer specific 2-hydroxyacid dehydrogenase NAD-binding" evidence="6">
    <location>
        <begin position="180"/>
        <end position="330"/>
    </location>
</feature>
<keyword evidence="2 4" id="KW-0560">Oxidoreductase</keyword>
<sequence>MEAKEKHWNERGDNMEKIKAAVSMELWPEQLKELESCCDVKILPWTATDILPTEEEIIEECSGCEAVLFYTDPVTERVIRELKEKGLKLIGCGRATPNNIDTKTAKELGIPVIHAPGRNAHSVAEYTVGMMLDICKRISFTYHGLWSGRFLADEKDIYDVPDKKDVIWRFKDRENPRSSYPWGIDVYGRTVGIIGLGHIGQNVAKICSGMGMKVAAYDPFQPQETFDAVCAKKYEDPIRMLPSCDFVSVHLSVTPETKGMINDEWFNAMREDAYFINSSRAAVVDQRSLIEALENKKIAFAAVDVMWDEPAPKNHPFFTMDNVLLTPHMAGISTDSKKWASEMIAEDLLNYVRKQSLVRVWNR</sequence>
<dbReference type="SUPFAM" id="SSF52283">
    <property type="entry name" value="Formate/glycerate dehydrogenase catalytic domain-like"/>
    <property type="match status" value="1"/>
</dbReference>
<dbReference type="InterPro" id="IPR006140">
    <property type="entry name" value="D-isomer_DH_NAD-bd"/>
</dbReference>
<dbReference type="PANTHER" id="PTHR42789:SF1">
    <property type="entry name" value="D-ISOMER SPECIFIC 2-HYDROXYACID DEHYDROGENASE FAMILY PROTEIN (AFU_ORTHOLOGUE AFUA_6G10090)"/>
    <property type="match status" value="1"/>
</dbReference>
<dbReference type="InterPro" id="IPR006139">
    <property type="entry name" value="D-isomer_2_OHA_DH_cat_dom"/>
</dbReference>
<dbReference type="SUPFAM" id="SSF51735">
    <property type="entry name" value="NAD(P)-binding Rossmann-fold domains"/>
    <property type="match status" value="1"/>
</dbReference>
<evidence type="ECO:0000259" key="6">
    <source>
        <dbReference type="Pfam" id="PF02826"/>
    </source>
</evidence>
<evidence type="ECO:0000313" key="8">
    <source>
        <dbReference type="Proteomes" id="UP000004935"/>
    </source>
</evidence>
<reference evidence="7" key="1">
    <citation type="submission" date="2007-11" db="EMBL/GenBank/DDBJ databases">
        <authorList>
            <person name="Fulton L."/>
            <person name="Clifton S."/>
            <person name="Fulton B."/>
            <person name="Xu J."/>
            <person name="Minx P."/>
            <person name="Pepin K.H."/>
            <person name="Johnson M."/>
            <person name="Thiruvilangam P."/>
            <person name="Bhonagiri V."/>
            <person name="Nash W.E."/>
            <person name="Mardis E.R."/>
            <person name="Wilson R.K."/>
        </authorList>
    </citation>
    <scope>NUCLEOTIDE SEQUENCE [LARGE SCALE GENOMIC DNA]</scope>
    <source>
        <strain evidence="7">DSM 14662</strain>
    </source>
</reference>
<evidence type="ECO:0000256" key="3">
    <source>
        <dbReference type="ARBA" id="ARBA00023027"/>
    </source>
</evidence>
<dbReference type="PANTHER" id="PTHR42789">
    <property type="entry name" value="D-ISOMER SPECIFIC 2-HYDROXYACID DEHYDROGENASE FAMILY PROTEIN (AFU_ORTHOLOGUE AFUA_6G10090)"/>
    <property type="match status" value="1"/>
</dbReference>
<dbReference type="eggNOG" id="COG0111">
    <property type="taxonomic scope" value="Bacteria"/>
</dbReference>
<protein>
    <submittedName>
        <fullName evidence="7">4-phosphoerythronate dehydrogenase</fullName>
        <ecNumber evidence="7">1.1.1.290</ecNumber>
    </submittedName>
</protein>
<accession>B0M9K3</accession>
<dbReference type="STRING" id="411490.ANACAC_00171"/>
<name>B0M9K3_ANACD</name>
<dbReference type="Proteomes" id="UP000004935">
    <property type="component" value="Unassembled WGS sequence"/>
</dbReference>
<reference evidence="7" key="2">
    <citation type="submission" date="2013-11" db="EMBL/GenBank/DDBJ databases">
        <title>Draft genome sequence of Anaerostipes caccae (DSM 14662).</title>
        <authorList>
            <person name="Sudarsanam P."/>
            <person name="Ley R."/>
            <person name="Guruge J."/>
            <person name="Turnbaugh P.J."/>
            <person name="Mahowald M."/>
            <person name="Liep D."/>
            <person name="Gordon J."/>
        </authorList>
    </citation>
    <scope>NUCLEOTIDE SEQUENCE</scope>
    <source>
        <strain evidence="7">DSM 14662</strain>
    </source>
</reference>
<dbReference type="EMBL" id="ABAX03000001">
    <property type="protein sequence ID" value="EDR99330.1"/>
    <property type="molecule type" value="Genomic_DNA"/>
</dbReference>
<dbReference type="InterPro" id="IPR036291">
    <property type="entry name" value="NAD(P)-bd_dom_sf"/>
</dbReference>
<evidence type="ECO:0000256" key="4">
    <source>
        <dbReference type="RuleBase" id="RU003719"/>
    </source>
</evidence>
<feature type="domain" description="D-isomer specific 2-hydroxyacid dehydrogenase catalytic" evidence="5">
    <location>
        <begin position="29"/>
        <end position="357"/>
    </location>
</feature>
<comment type="similarity">
    <text evidence="1 4">Belongs to the D-isomer specific 2-hydroxyacid dehydrogenase family.</text>
</comment>
<proteinExistence type="inferred from homology"/>
<dbReference type="EC" id="1.1.1.290" evidence="7"/>
<dbReference type="HOGENOM" id="CLU_019796_1_3_9"/>
<dbReference type="Pfam" id="PF02826">
    <property type="entry name" value="2-Hacid_dh_C"/>
    <property type="match status" value="1"/>
</dbReference>
<dbReference type="AlphaFoldDB" id="B0M9K3"/>
<comment type="caution">
    <text evidence="7">The sequence shown here is derived from an EMBL/GenBank/DDBJ whole genome shotgun (WGS) entry which is preliminary data.</text>
</comment>
<keyword evidence="3" id="KW-0520">NAD</keyword>